<dbReference type="AlphaFoldDB" id="A0A4U6UY13"/>
<evidence type="ECO:0000313" key="3">
    <source>
        <dbReference type="Proteomes" id="UP000298652"/>
    </source>
</evidence>
<evidence type="ECO:0000256" key="1">
    <source>
        <dbReference type="SAM" id="MobiDB-lite"/>
    </source>
</evidence>
<protein>
    <submittedName>
        <fullName evidence="2">Uncharacterized protein</fullName>
    </submittedName>
</protein>
<gene>
    <name evidence="2" type="ORF">SEVIR_4G127200v2</name>
</gene>
<feature type="compositionally biased region" description="Low complexity" evidence="1">
    <location>
        <begin position="79"/>
        <end position="100"/>
    </location>
</feature>
<evidence type="ECO:0000313" key="2">
    <source>
        <dbReference type="EMBL" id="TKW21560.1"/>
    </source>
</evidence>
<organism evidence="2 3">
    <name type="scientific">Setaria viridis</name>
    <name type="common">Green bristlegrass</name>
    <name type="synonym">Setaria italica subsp. viridis</name>
    <dbReference type="NCBI Taxonomy" id="4556"/>
    <lineage>
        <taxon>Eukaryota</taxon>
        <taxon>Viridiplantae</taxon>
        <taxon>Streptophyta</taxon>
        <taxon>Embryophyta</taxon>
        <taxon>Tracheophyta</taxon>
        <taxon>Spermatophyta</taxon>
        <taxon>Magnoliopsida</taxon>
        <taxon>Liliopsida</taxon>
        <taxon>Poales</taxon>
        <taxon>Poaceae</taxon>
        <taxon>PACMAD clade</taxon>
        <taxon>Panicoideae</taxon>
        <taxon>Panicodae</taxon>
        <taxon>Paniceae</taxon>
        <taxon>Cenchrinae</taxon>
        <taxon>Setaria</taxon>
    </lineage>
</organism>
<dbReference type="Proteomes" id="UP000298652">
    <property type="component" value="Chromosome 4"/>
</dbReference>
<keyword evidence="3" id="KW-1185">Reference proteome</keyword>
<accession>A0A4U6UY13</accession>
<feature type="region of interest" description="Disordered" evidence="1">
    <location>
        <begin position="79"/>
        <end position="117"/>
    </location>
</feature>
<dbReference type="Gramene" id="TKW21560">
    <property type="protein sequence ID" value="TKW21560"/>
    <property type="gene ID" value="SEVIR_4G127200v2"/>
</dbReference>
<reference evidence="2" key="1">
    <citation type="submission" date="2019-03" db="EMBL/GenBank/DDBJ databases">
        <title>WGS assembly of Setaria viridis.</title>
        <authorList>
            <person name="Huang P."/>
            <person name="Jenkins J."/>
            <person name="Grimwood J."/>
            <person name="Barry K."/>
            <person name="Healey A."/>
            <person name="Mamidi S."/>
            <person name="Sreedasyam A."/>
            <person name="Shu S."/>
            <person name="Feldman M."/>
            <person name="Wu J."/>
            <person name="Yu Y."/>
            <person name="Chen C."/>
            <person name="Johnson J."/>
            <person name="Rokhsar D."/>
            <person name="Baxter I."/>
            <person name="Schmutz J."/>
            <person name="Brutnell T."/>
            <person name="Kellogg E."/>
        </authorList>
    </citation>
    <scope>NUCLEOTIDE SEQUENCE [LARGE SCALE GENOMIC DNA]</scope>
</reference>
<sequence length="117" mass="12395">MAKISHLRLTLWCRVLDRRSLRRNMDAEDTIHVDTEVESCPSTTLSSPLVDLTVDDVPEVDTSHLGATMSMLQEVLRSVESPAVPSSSGGVPSSTSTGGTLALVDVTKADEASAPGM</sequence>
<dbReference type="EMBL" id="CM016555">
    <property type="protein sequence ID" value="TKW21560.1"/>
    <property type="molecule type" value="Genomic_DNA"/>
</dbReference>
<name>A0A4U6UY13_SETVI</name>
<proteinExistence type="predicted"/>